<dbReference type="EMBL" id="BSSV01000011">
    <property type="protein sequence ID" value="GLX87357.1"/>
    <property type="molecule type" value="Genomic_DNA"/>
</dbReference>
<dbReference type="InterPro" id="IPR036941">
    <property type="entry name" value="Rcpt_L-dom_sf"/>
</dbReference>
<name>A0ABQ6HGY6_9GAMM</name>
<dbReference type="Gene3D" id="3.80.20.20">
    <property type="entry name" value="Receptor L-domain"/>
    <property type="match status" value="1"/>
</dbReference>
<accession>A0ABQ6HGY6</accession>
<dbReference type="SUPFAM" id="SSF52058">
    <property type="entry name" value="L domain-like"/>
    <property type="match status" value="1"/>
</dbReference>
<dbReference type="Proteomes" id="UP001157134">
    <property type="component" value="Unassembled WGS sequence"/>
</dbReference>
<protein>
    <recommendedName>
        <fullName evidence="3">Leucine-rich repeat domain-containing protein</fullName>
    </recommendedName>
</protein>
<evidence type="ECO:0008006" key="3">
    <source>
        <dbReference type="Google" id="ProtNLM"/>
    </source>
</evidence>
<sequence>MLFNNAQRVSAEQLSQLSLNNAPYITSLSALPPINEMDSINLHEMHGLSNLSGFESLQTAHTINIVGNDNLNSLAHLSSLSEVTELSIHHNALLEGLGLENLSVIYGLAIHDNPELCNSLAAPLAEKAQYIRTDISSNKDY</sequence>
<proteinExistence type="predicted"/>
<dbReference type="RefSeq" id="WP_284301359.1">
    <property type="nucleotide sequence ID" value="NZ_BSSV01000011.1"/>
</dbReference>
<gene>
    <name evidence="1" type="ORF">tloyanaT_36100</name>
</gene>
<comment type="caution">
    <text evidence="1">The sequence shown here is derived from an EMBL/GenBank/DDBJ whole genome shotgun (WGS) entry which is preliminary data.</text>
</comment>
<keyword evidence="2" id="KW-1185">Reference proteome</keyword>
<reference evidence="1 2" key="1">
    <citation type="submission" date="2023-03" db="EMBL/GenBank/DDBJ databases">
        <title>Thalassotalea loyana LMG 22536T draft genome sequence.</title>
        <authorList>
            <person name="Sawabe T."/>
        </authorList>
    </citation>
    <scope>NUCLEOTIDE SEQUENCE [LARGE SCALE GENOMIC DNA]</scope>
    <source>
        <strain evidence="1 2">LMG 22536</strain>
    </source>
</reference>
<evidence type="ECO:0000313" key="2">
    <source>
        <dbReference type="Proteomes" id="UP001157134"/>
    </source>
</evidence>
<organism evidence="1 2">
    <name type="scientific">Thalassotalea loyana</name>
    <dbReference type="NCBI Taxonomy" id="280483"/>
    <lineage>
        <taxon>Bacteria</taxon>
        <taxon>Pseudomonadati</taxon>
        <taxon>Pseudomonadota</taxon>
        <taxon>Gammaproteobacteria</taxon>
        <taxon>Alteromonadales</taxon>
        <taxon>Colwelliaceae</taxon>
        <taxon>Thalassotalea</taxon>
    </lineage>
</organism>
<evidence type="ECO:0000313" key="1">
    <source>
        <dbReference type="EMBL" id="GLX87357.1"/>
    </source>
</evidence>